<evidence type="ECO:0000256" key="4">
    <source>
        <dbReference type="ARBA" id="ARBA00022723"/>
    </source>
</evidence>
<evidence type="ECO:0000256" key="3">
    <source>
        <dbReference type="ARBA" id="ARBA00022617"/>
    </source>
</evidence>
<sequence length="289" mass="33211">MGAQTSSATTNQGLNDHVKPTDAKHSTAKGSIDECPHFQNQKPEKPEKQTYPSECPMSGSTGNSDVNPLNMMPPANQMPAPDQPFPLSTARVTSNIPKVSEKDENWVYPSPQMFWNAMLRKGWRWQDDALAPADMENIIRMHNINNELAWMEVLKWEALHANECMNPRLASFGGKAKDFSPRARIRNWMGYKLPFDRHDWIVDRCGTRVRYIIDYYDSEKLDHDSLTFTILDVRPAFDSIGAAWDRTRAAWWRWTVRDTYDTTEAHTRDELIKTAKHELDKKKEPSASS</sequence>
<evidence type="ECO:0000313" key="14">
    <source>
        <dbReference type="EMBL" id="CAF0770362.1"/>
    </source>
</evidence>
<feature type="compositionally biased region" description="Basic and acidic residues" evidence="12">
    <location>
        <begin position="16"/>
        <end position="48"/>
    </location>
</feature>
<name>A0A813Q410_9BILA</name>
<dbReference type="EMBL" id="CAJNOI010000007">
    <property type="protein sequence ID" value="CAF0761648.1"/>
    <property type="molecule type" value="Genomic_DNA"/>
</dbReference>
<feature type="region of interest" description="Disordered" evidence="12">
    <location>
        <begin position="1"/>
        <end position="63"/>
    </location>
</feature>
<keyword evidence="4 11" id="KW-0479">Metal-binding</keyword>
<keyword evidence="5 11" id="KW-0999">Mitochondrion inner membrane</keyword>
<evidence type="ECO:0000256" key="6">
    <source>
        <dbReference type="ARBA" id="ARBA00023004"/>
    </source>
</evidence>
<keyword evidence="7 11" id="KW-0496">Mitochondrion</keyword>
<evidence type="ECO:0000313" key="16">
    <source>
        <dbReference type="Proteomes" id="UP000663877"/>
    </source>
</evidence>
<keyword evidence="3 11" id="KW-0349">Heme</keyword>
<dbReference type="PANTHER" id="PTHR12743">
    <property type="entry name" value="CYTOCHROME C1 HEME LYASE"/>
    <property type="match status" value="1"/>
</dbReference>
<reference evidence="13" key="1">
    <citation type="submission" date="2021-02" db="EMBL/GenBank/DDBJ databases">
        <authorList>
            <person name="Nowell W R."/>
        </authorList>
    </citation>
    <scope>NUCLEOTIDE SEQUENCE</scope>
</reference>
<dbReference type="OrthoDB" id="4243at2759"/>
<evidence type="ECO:0000256" key="10">
    <source>
        <dbReference type="ARBA" id="ARBA00023944"/>
    </source>
</evidence>
<accession>A0A813Q410</accession>
<protein>
    <recommendedName>
        <fullName evidence="11">Holocytochrome c-type synthase</fullName>
        <ecNumber evidence="11">4.4.1.17</ecNumber>
    </recommendedName>
</protein>
<evidence type="ECO:0000256" key="2">
    <source>
        <dbReference type="ARBA" id="ARBA00007255"/>
    </source>
</evidence>
<dbReference type="Proteomes" id="UP000663832">
    <property type="component" value="Unassembled WGS sequence"/>
</dbReference>
<keyword evidence="6 11" id="KW-0408">Iron</keyword>
<organism evidence="13 16">
    <name type="scientific">Adineta steineri</name>
    <dbReference type="NCBI Taxonomy" id="433720"/>
    <lineage>
        <taxon>Eukaryota</taxon>
        <taxon>Metazoa</taxon>
        <taxon>Spiralia</taxon>
        <taxon>Gnathifera</taxon>
        <taxon>Rotifera</taxon>
        <taxon>Eurotatoria</taxon>
        <taxon>Bdelloidea</taxon>
        <taxon>Adinetida</taxon>
        <taxon>Adinetidae</taxon>
        <taxon>Adineta</taxon>
    </lineage>
</organism>
<keyword evidence="15" id="KW-1185">Reference proteome</keyword>
<dbReference type="PANTHER" id="PTHR12743:SF0">
    <property type="entry name" value="HOLOCYTOCHROME C-TYPE SYNTHASE"/>
    <property type="match status" value="1"/>
</dbReference>
<evidence type="ECO:0000313" key="13">
    <source>
        <dbReference type="EMBL" id="CAF0761648.1"/>
    </source>
</evidence>
<evidence type="ECO:0000256" key="12">
    <source>
        <dbReference type="SAM" id="MobiDB-lite"/>
    </source>
</evidence>
<dbReference type="InterPro" id="IPR000511">
    <property type="entry name" value="Holocyt_c/c1_synthase"/>
</dbReference>
<dbReference type="EC" id="4.4.1.17" evidence="11"/>
<dbReference type="GO" id="GO:0005743">
    <property type="term" value="C:mitochondrial inner membrane"/>
    <property type="evidence" value="ECO:0007669"/>
    <property type="project" value="UniProtKB-SubCell"/>
</dbReference>
<dbReference type="GO" id="GO:0004408">
    <property type="term" value="F:holocytochrome-c synthase activity"/>
    <property type="evidence" value="ECO:0007669"/>
    <property type="project" value="UniProtKB-EC"/>
</dbReference>
<comment type="caution">
    <text evidence="13">The sequence shown here is derived from an EMBL/GenBank/DDBJ whole genome shotgun (WGS) entry which is preliminary data.</text>
</comment>
<keyword evidence="8 11" id="KW-0472">Membrane</keyword>
<evidence type="ECO:0000256" key="5">
    <source>
        <dbReference type="ARBA" id="ARBA00022792"/>
    </source>
</evidence>
<dbReference type="EMBL" id="CAJNOM010000008">
    <property type="protein sequence ID" value="CAF0770362.1"/>
    <property type="molecule type" value="Genomic_DNA"/>
</dbReference>
<evidence type="ECO:0000256" key="8">
    <source>
        <dbReference type="ARBA" id="ARBA00023136"/>
    </source>
</evidence>
<gene>
    <name evidence="13" type="ORF">BJG266_LOCUS3039</name>
    <name evidence="14" type="ORF">QVE165_LOCUS2569</name>
</gene>
<evidence type="ECO:0000256" key="1">
    <source>
        <dbReference type="ARBA" id="ARBA00004273"/>
    </source>
</evidence>
<dbReference type="Pfam" id="PF01265">
    <property type="entry name" value="Cyto_heme_lyase"/>
    <property type="match status" value="1"/>
</dbReference>
<evidence type="ECO:0000256" key="9">
    <source>
        <dbReference type="ARBA" id="ARBA00023239"/>
    </source>
</evidence>
<evidence type="ECO:0000256" key="7">
    <source>
        <dbReference type="ARBA" id="ARBA00023128"/>
    </source>
</evidence>
<dbReference type="PROSITE" id="PS00822">
    <property type="entry name" value="CYTO_HEME_LYASE_2"/>
    <property type="match status" value="1"/>
</dbReference>
<comment type="catalytic activity">
    <reaction evidence="10">
        <text>holo-[cytochrome c] = apo-[cytochrome c] + heme b</text>
        <dbReference type="Rhea" id="RHEA:22648"/>
        <dbReference type="Rhea" id="RHEA-COMP:10725"/>
        <dbReference type="Rhea" id="RHEA-COMP:10726"/>
        <dbReference type="ChEBI" id="CHEBI:29950"/>
        <dbReference type="ChEBI" id="CHEBI:60344"/>
        <dbReference type="ChEBI" id="CHEBI:83739"/>
        <dbReference type="EC" id="4.4.1.17"/>
    </reaction>
    <physiologicalReaction direction="right-to-left" evidence="10">
        <dbReference type="Rhea" id="RHEA:22650"/>
    </physiologicalReaction>
</comment>
<comment type="function">
    <text evidence="11">Lyase that catalyzes the covalent linking of the heme group to the cytochrome C apoprotein to produce the mature functional cytochrome.</text>
</comment>
<dbReference type="AlphaFoldDB" id="A0A813Q410"/>
<comment type="subcellular location">
    <subcellularLocation>
        <location evidence="1 11">Mitochondrion inner membrane</location>
    </subcellularLocation>
</comment>
<keyword evidence="9 11" id="KW-0456">Lyase</keyword>
<comment type="similarity">
    <text evidence="2 11">Belongs to the cytochrome c-type heme lyase family.</text>
</comment>
<dbReference type="GO" id="GO:0046872">
    <property type="term" value="F:metal ion binding"/>
    <property type="evidence" value="ECO:0007669"/>
    <property type="project" value="UniProtKB-KW"/>
</dbReference>
<evidence type="ECO:0000313" key="15">
    <source>
        <dbReference type="Proteomes" id="UP000663832"/>
    </source>
</evidence>
<proteinExistence type="inferred from homology"/>
<dbReference type="Proteomes" id="UP000663877">
    <property type="component" value="Unassembled WGS sequence"/>
</dbReference>
<feature type="compositionally biased region" description="Polar residues" evidence="12">
    <location>
        <begin position="1"/>
        <end position="14"/>
    </location>
</feature>
<evidence type="ECO:0000256" key="11">
    <source>
        <dbReference type="RuleBase" id="RU363130"/>
    </source>
</evidence>